<dbReference type="GO" id="GO:0017056">
    <property type="term" value="F:structural constituent of nuclear pore"/>
    <property type="evidence" value="ECO:0007669"/>
    <property type="project" value="InterPro"/>
</dbReference>
<protein>
    <recommendedName>
        <fullName evidence="10">Nucleoporin</fullName>
    </recommendedName>
</protein>
<dbReference type="PANTHER" id="PTHR10350">
    <property type="entry name" value="NUCLEAR PORE COMPLEX PROTEIN NUP155"/>
    <property type="match status" value="1"/>
</dbReference>
<dbReference type="Gene3D" id="1.20.120.1880">
    <property type="entry name" value="Nucleoporin, helical C-terminal domain"/>
    <property type="match status" value="1"/>
</dbReference>
<evidence type="ECO:0000256" key="5">
    <source>
        <dbReference type="SAM" id="MobiDB-lite"/>
    </source>
</evidence>
<evidence type="ECO:0000259" key="7">
    <source>
        <dbReference type="Pfam" id="PF08801"/>
    </source>
</evidence>
<dbReference type="GO" id="GO:0006405">
    <property type="term" value="P:RNA export from nucleus"/>
    <property type="evidence" value="ECO:0007669"/>
    <property type="project" value="TreeGrafter"/>
</dbReference>
<dbReference type="Gene3D" id="1.25.40.440">
    <property type="entry name" value="Nucleoporin, helical domain, central subdomain"/>
    <property type="match status" value="1"/>
</dbReference>
<reference evidence="8" key="1">
    <citation type="submission" date="2022-06" db="EMBL/GenBank/DDBJ databases">
        <title>Genome Sequence of Candolleomyces eurysporus.</title>
        <authorList>
            <person name="Buettner E."/>
        </authorList>
    </citation>
    <scope>NUCLEOTIDE SEQUENCE</scope>
    <source>
        <strain evidence="8">VTCC 930004</strain>
    </source>
</reference>
<dbReference type="Gene3D" id="2.130.10.10">
    <property type="entry name" value="YVTN repeat-like/Quinoprotein amine dehydrogenase"/>
    <property type="match status" value="1"/>
</dbReference>
<dbReference type="InterPro" id="IPR042537">
    <property type="entry name" value="Nucleoporin_Nup155_C_2"/>
</dbReference>
<evidence type="ECO:0000256" key="2">
    <source>
        <dbReference type="ARBA" id="ARBA00007373"/>
    </source>
</evidence>
<dbReference type="GO" id="GO:0036228">
    <property type="term" value="P:protein localization to nuclear inner membrane"/>
    <property type="evidence" value="ECO:0007669"/>
    <property type="project" value="TreeGrafter"/>
</dbReference>
<keyword evidence="4" id="KW-0539">Nucleus</keyword>
<dbReference type="Pfam" id="PF03177">
    <property type="entry name" value="Nucleoporin_C"/>
    <property type="match status" value="1"/>
</dbReference>
<sequence>MAAPFPPFGGYRTTPTPFNPSIRPAPPPKPAPVDLTALQNASRVLLDQLAKDAQVIPDLGDTISNATGVAQASGNYSIFPDDTRVPYQKRRFIGIPDGLFQYYDSANVTSHMGLLPDIERVWISIDHKLFLWDYNDGQEIASFVDQPDVITNVALVKPKPGLFIDDITSLLVICTPLSVLIIGISLVPNPDENGRPATHLSLYDTDFKVECDVEMTSVVGTPDGRIFMCGASDGNVYELHYQASESWFAKRVQLVNHSVGGVASLLPRFTSTTNEERSMSIVVDASRNLLYSLTSQSTIHIYRPNGEKALQHIQTLSSIYKAAQDKAPGSPALTPQNFQIISLHVVEPRESKAGVQLFAITTNGLRLFFGPSSSGLGYGYGSNRPLGLIHVRLPPTTLIHPDEQANRYRTPVGLYGAPPVSAQPSSRPYIISTLDNASYVNGLTVATQPGDTDGSDYVLCLAPDLTRLGNLGQLNLAQAQPQIQQYTSGFPSYNNPTSTSSRPQLVEYATLLSIPGRSWAVAELPHESPAVPSNTPSPSAINELGTQFSEPSSQFVILTNVGLTFLNKRRAVDYLKAVLEELHSDNNLQPLVDFRDSFGRDQTCAMLLALASGNTFLDAVAGPSTGSITSVSPEIVAHAKQSFYDFGDRPIWAERAMYGTTAENKGTAIYSGRRDGLALYFARLVRPIWKANITKLGASGKHELGVPAKSLLFTQQNLFALKDFLDKNPHLFHSAPSEPNSSRAPVADQEAWKAEHSSIVELQGLLARTIEALSFIMLLNDYRLGDLVAHCDADIKKLLESQTFEDLITSNNGITMSRALVNVVIDQQIGQQISVDTISEVLQHRCGSFCSTDDVMLYKAKENTRKAAETRNPTERQNSLSEALRLFTKGARILEFEKLREVVGDFQQLNFAKGAVCLPLACAQAQDPDNAGLEFWHLNPAVTSDPRKDLVEERLKAYDLILDSLAVFEEKSNANKVAAASGGSVTDDPEAVRSHAYELAFASEDEMFHSTLYDWLIERNLADDLLEMRPPYLEAHLRRDPPTVQKYQLLWQFYVKNGQPLRAAEVLGALAESNQYVPSAYHTSHFSHMIVRFDLHLDSRVEYLTLAVANAKSHPISAGGRHETAIAFLTDLEEKLEVAQVQLEVYQTLLPHIDDAPEVGDRIKQLSERLFTMTELYQDYAVPFDLPNIKLLCLHVSEHRDEGLVRPIWNQIFDEILQASPDVSVQGDMVFKRVTSLGQRFYPSESAFPLRFVSQLLVRFMLANKNDVPSGWVSRLLVQSNVPFVEIWEVLHNMYESQVPPFNEQANVQALSAEIAILLTDWLNEVMRPQSSISRAEFPAGRIDIAIEQYLPEVEPSRTETRNAYEGIRRQLRRHW</sequence>
<dbReference type="InterPro" id="IPR015943">
    <property type="entry name" value="WD40/YVTN_repeat-like_dom_sf"/>
</dbReference>
<dbReference type="EMBL" id="JANBPK010000919">
    <property type="protein sequence ID" value="KAJ2928841.1"/>
    <property type="molecule type" value="Genomic_DNA"/>
</dbReference>
<evidence type="ECO:0008006" key="10">
    <source>
        <dbReference type="Google" id="ProtNLM"/>
    </source>
</evidence>
<feature type="domain" description="Nucleoporin Nup133/Nup155-like C-terminal" evidence="6">
    <location>
        <begin position="671"/>
        <end position="1355"/>
    </location>
</feature>
<evidence type="ECO:0000313" key="9">
    <source>
        <dbReference type="Proteomes" id="UP001140091"/>
    </source>
</evidence>
<evidence type="ECO:0000259" key="6">
    <source>
        <dbReference type="Pfam" id="PF03177"/>
    </source>
</evidence>
<dbReference type="GO" id="GO:0000972">
    <property type="term" value="P:transcription-dependent tethering of RNA polymerase II gene DNA at nuclear periphery"/>
    <property type="evidence" value="ECO:0007669"/>
    <property type="project" value="TreeGrafter"/>
</dbReference>
<dbReference type="InterPro" id="IPR042538">
    <property type="entry name" value="Nucleoporin_Nup155_C_3"/>
</dbReference>
<dbReference type="GO" id="GO:0006606">
    <property type="term" value="P:protein import into nucleus"/>
    <property type="evidence" value="ECO:0007669"/>
    <property type="project" value="TreeGrafter"/>
</dbReference>
<comment type="subcellular location">
    <subcellularLocation>
        <location evidence="1">Nucleus</location>
    </subcellularLocation>
</comment>
<keyword evidence="3" id="KW-0813">Transport</keyword>
<organism evidence="8 9">
    <name type="scientific">Candolleomyces eurysporus</name>
    <dbReference type="NCBI Taxonomy" id="2828524"/>
    <lineage>
        <taxon>Eukaryota</taxon>
        <taxon>Fungi</taxon>
        <taxon>Dikarya</taxon>
        <taxon>Basidiomycota</taxon>
        <taxon>Agaricomycotina</taxon>
        <taxon>Agaricomycetes</taxon>
        <taxon>Agaricomycetidae</taxon>
        <taxon>Agaricales</taxon>
        <taxon>Agaricineae</taxon>
        <taxon>Psathyrellaceae</taxon>
        <taxon>Candolleomyces</taxon>
    </lineage>
</organism>
<keyword evidence="9" id="KW-1185">Reference proteome</keyword>
<dbReference type="Gene3D" id="1.25.40.450">
    <property type="entry name" value="Nucleoporin, helical domain, N-terminal subdomain"/>
    <property type="match status" value="1"/>
</dbReference>
<dbReference type="InterPro" id="IPR014908">
    <property type="entry name" value="Nucleoporin_Nup133/Nup155_N"/>
</dbReference>
<comment type="similarity">
    <text evidence="2">Belongs to the non-repetitive/WGA-negative nucleoporin family.</text>
</comment>
<accession>A0A9W8J494</accession>
<evidence type="ECO:0000256" key="4">
    <source>
        <dbReference type="ARBA" id="ARBA00023242"/>
    </source>
</evidence>
<dbReference type="PANTHER" id="PTHR10350:SF6">
    <property type="entry name" value="NUCLEAR PORE COMPLEX PROTEIN NUP155"/>
    <property type="match status" value="1"/>
</dbReference>
<evidence type="ECO:0000256" key="3">
    <source>
        <dbReference type="ARBA" id="ARBA00022448"/>
    </source>
</evidence>
<dbReference type="Gene3D" id="1.20.58.1780">
    <property type="match status" value="1"/>
</dbReference>
<evidence type="ECO:0000313" key="8">
    <source>
        <dbReference type="EMBL" id="KAJ2928841.1"/>
    </source>
</evidence>
<proteinExistence type="inferred from homology"/>
<feature type="non-terminal residue" evidence="8">
    <location>
        <position position="1376"/>
    </location>
</feature>
<dbReference type="InterPro" id="IPR004870">
    <property type="entry name" value="Nucleoporin_Nup155"/>
</dbReference>
<feature type="domain" description="Nucleoporin Nup133/Nup155-like N-terminal" evidence="7">
    <location>
        <begin position="94"/>
        <end position="563"/>
    </location>
</feature>
<dbReference type="GO" id="GO:0044611">
    <property type="term" value="C:nuclear pore inner ring"/>
    <property type="evidence" value="ECO:0007669"/>
    <property type="project" value="TreeGrafter"/>
</dbReference>
<dbReference type="InterPro" id="IPR007187">
    <property type="entry name" value="Nucleoporin_Nup133/Nup155_C"/>
</dbReference>
<evidence type="ECO:0000256" key="1">
    <source>
        <dbReference type="ARBA" id="ARBA00004123"/>
    </source>
</evidence>
<name>A0A9W8J494_9AGAR</name>
<comment type="caution">
    <text evidence="8">The sequence shown here is derived from an EMBL/GenBank/DDBJ whole genome shotgun (WGS) entry which is preliminary data.</text>
</comment>
<dbReference type="OrthoDB" id="338970at2759"/>
<dbReference type="Pfam" id="PF08801">
    <property type="entry name" value="Nucleoporin_N"/>
    <property type="match status" value="1"/>
</dbReference>
<dbReference type="SUPFAM" id="SSF101898">
    <property type="entry name" value="NHL repeat"/>
    <property type="match status" value="1"/>
</dbReference>
<gene>
    <name evidence="8" type="ORF">H1R20_g8156</name>
</gene>
<dbReference type="InterPro" id="IPR042533">
    <property type="entry name" value="Nucleoporin_Nup155_C_1"/>
</dbReference>
<feature type="region of interest" description="Disordered" evidence="5">
    <location>
        <begin position="1"/>
        <end position="31"/>
    </location>
</feature>
<dbReference type="Proteomes" id="UP001140091">
    <property type="component" value="Unassembled WGS sequence"/>
</dbReference>